<dbReference type="Gene3D" id="3.30.450.40">
    <property type="match status" value="2"/>
</dbReference>
<dbReference type="Proteomes" id="UP001276150">
    <property type="component" value="Unassembled WGS sequence"/>
</dbReference>
<reference evidence="2 3" key="1">
    <citation type="submission" date="2022-11" db="EMBL/GenBank/DDBJ databases">
        <title>Deinococcus ZS9-10, Low Temperature and Draught-tolerating, UV-resistant Bacteria from Continental Antarctica.</title>
        <authorList>
            <person name="Cheng L."/>
        </authorList>
    </citation>
    <scope>NUCLEOTIDE SEQUENCE [LARGE SCALE GENOMIC DNA]</scope>
    <source>
        <strain evidence="2 3">ZS9-10</strain>
    </source>
</reference>
<dbReference type="InterPro" id="IPR029787">
    <property type="entry name" value="Nucleotide_cyclase"/>
</dbReference>
<dbReference type="InterPro" id="IPR043128">
    <property type="entry name" value="Rev_trsase/Diguanyl_cyclase"/>
</dbReference>
<dbReference type="Pfam" id="PF01590">
    <property type="entry name" value="GAF"/>
    <property type="match status" value="1"/>
</dbReference>
<protein>
    <submittedName>
        <fullName evidence="2">Sensor domain-containing diguanylate cyclase</fullName>
    </submittedName>
</protein>
<sequence length="503" mass="55236">MTGAPLPTDEYARLLDLAHYEVLDTPQEEAFDRITRLAAHLLGTPVALINFVDQYRQWGKSAVGLNDSTAPRQHSFCAWTILQSGPMVVEDATEDPRFKDNPQVTGDPHIHMYAGAPLITPAGHRIGSLCVTDDRPHPLTATDLRALQDLADLVVSELELRARTIYLERELQAQTHRSEELKAGLDQAHVLEGVTQLIDLDLTPEEMTVAASSLLGEALAADHTCLIVFEGDGLRVRAAHYHPRIPKENWDLSQHVPDWPFSLTNGMRDLEQPFYLDDYAAHPGALAAMVAVGVKQIAWLPLGTRDNTTSLLMAVRMDNSEATRWRNRDRTLLEAAGRSVRSALDRRLQMTVAHQEARIDVLTGTLNRRALDEDLAQFESRGLPFTLGLLDLDGLKVINDQQGHAQGDRLLQVFAQALTEGAGINTQVYRVGGDEFVVLGETCETQIQHAVDAAVLAARQVVPLQGASLGTVLSTEGQGNALLALADERMYVAKRQAALVGQH</sequence>
<evidence type="ECO:0000259" key="1">
    <source>
        <dbReference type="PROSITE" id="PS50887"/>
    </source>
</evidence>
<dbReference type="SUPFAM" id="SSF55073">
    <property type="entry name" value="Nucleotide cyclase"/>
    <property type="match status" value="1"/>
</dbReference>
<dbReference type="CDD" id="cd01949">
    <property type="entry name" value="GGDEF"/>
    <property type="match status" value="1"/>
</dbReference>
<dbReference type="PANTHER" id="PTHR43102">
    <property type="entry name" value="SLR1143 PROTEIN"/>
    <property type="match status" value="1"/>
</dbReference>
<dbReference type="InterPro" id="IPR003018">
    <property type="entry name" value="GAF"/>
</dbReference>
<proteinExistence type="predicted"/>
<dbReference type="EMBL" id="JAPMIV010000026">
    <property type="protein sequence ID" value="MDV6375434.1"/>
    <property type="molecule type" value="Genomic_DNA"/>
</dbReference>
<keyword evidence="3" id="KW-1185">Reference proteome</keyword>
<comment type="caution">
    <text evidence="2">The sequence shown here is derived from an EMBL/GenBank/DDBJ whole genome shotgun (WGS) entry which is preliminary data.</text>
</comment>
<accession>A0ABU4DTN0</accession>
<organism evidence="2 3">
    <name type="scientific">Deinococcus arenicola</name>
    <dbReference type="NCBI Taxonomy" id="2994950"/>
    <lineage>
        <taxon>Bacteria</taxon>
        <taxon>Thermotogati</taxon>
        <taxon>Deinococcota</taxon>
        <taxon>Deinococci</taxon>
        <taxon>Deinococcales</taxon>
        <taxon>Deinococcaceae</taxon>
        <taxon>Deinococcus</taxon>
    </lineage>
</organism>
<dbReference type="PANTHER" id="PTHR43102:SF2">
    <property type="entry name" value="GAF DOMAIN-CONTAINING PROTEIN"/>
    <property type="match status" value="1"/>
</dbReference>
<dbReference type="SUPFAM" id="SSF55781">
    <property type="entry name" value="GAF domain-like"/>
    <property type="match status" value="2"/>
</dbReference>
<dbReference type="Pfam" id="PF00990">
    <property type="entry name" value="GGDEF"/>
    <property type="match status" value="1"/>
</dbReference>
<gene>
    <name evidence="2" type="ORF">ORD21_12615</name>
</gene>
<dbReference type="SMART" id="SM00065">
    <property type="entry name" value="GAF"/>
    <property type="match status" value="2"/>
</dbReference>
<dbReference type="InterPro" id="IPR029016">
    <property type="entry name" value="GAF-like_dom_sf"/>
</dbReference>
<name>A0ABU4DTN0_9DEIO</name>
<feature type="domain" description="GGDEF" evidence="1">
    <location>
        <begin position="383"/>
        <end position="503"/>
    </location>
</feature>
<dbReference type="InterPro" id="IPR000160">
    <property type="entry name" value="GGDEF_dom"/>
</dbReference>
<dbReference type="Gene3D" id="3.30.70.270">
    <property type="match status" value="1"/>
</dbReference>
<dbReference type="PROSITE" id="PS50887">
    <property type="entry name" value="GGDEF"/>
    <property type="match status" value="1"/>
</dbReference>
<dbReference type="SMART" id="SM00267">
    <property type="entry name" value="GGDEF"/>
    <property type="match status" value="1"/>
</dbReference>
<evidence type="ECO:0000313" key="3">
    <source>
        <dbReference type="Proteomes" id="UP001276150"/>
    </source>
</evidence>
<dbReference type="RefSeq" id="WP_317640773.1">
    <property type="nucleotide sequence ID" value="NZ_JAPMIV010000026.1"/>
</dbReference>
<evidence type="ECO:0000313" key="2">
    <source>
        <dbReference type="EMBL" id="MDV6375434.1"/>
    </source>
</evidence>
<dbReference type="NCBIfam" id="TIGR00254">
    <property type="entry name" value="GGDEF"/>
    <property type="match status" value="1"/>
</dbReference>